<evidence type="ECO:0000313" key="6">
    <source>
        <dbReference type="EMBL" id="GJE02145.1"/>
    </source>
</evidence>
<dbReference type="Pfam" id="PF01436">
    <property type="entry name" value="NHL"/>
    <property type="match status" value="1"/>
</dbReference>
<name>A0ABQ4SG05_9HYPH</name>
<protein>
    <recommendedName>
        <fullName evidence="8">NHL repeat-containing protein</fullName>
    </recommendedName>
</protein>
<reference evidence="6" key="2">
    <citation type="submission" date="2021-08" db="EMBL/GenBank/DDBJ databases">
        <authorList>
            <person name="Tani A."/>
            <person name="Ola A."/>
            <person name="Ogura Y."/>
            <person name="Katsura K."/>
            <person name="Hayashi T."/>
        </authorList>
    </citation>
    <scope>NUCLEOTIDE SEQUENCE</scope>
    <source>
        <strain evidence="6">DSM 17168</strain>
    </source>
</reference>
<feature type="signal peptide" evidence="5">
    <location>
        <begin position="1"/>
        <end position="18"/>
    </location>
</feature>
<evidence type="ECO:0000256" key="1">
    <source>
        <dbReference type="ARBA" id="ARBA00022729"/>
    </source>
</evidence>
<keyword evidence="2" id="KW-0677">Repeat</keyword>
<evidence type="ECO:0000313" key="7">
    <source>
        <dbReference type="Proteomes" id="UP001055153"/>
    </source>
</evidence>
<keyword evidence="1 5" id="KW-0732">Signal</keyword>
<evidence type="ECO:0000256" key="3">
    <source>
        <dbReference type="ARBA" id="ARBA00023180"/>
    </source>
</evidence>
<proteinExistence type="predicted"/>
<dbReference type="PANTHER" id="PTHR10680">
    <property type="entry name" value="PEPTIDYL-GLYCINE ALPHA-AMIDATING MONOOXYGENASE"/>
    <property type="match status" value="1"/>
</dbReference>
<organism evidence="6 7">
    <name type="scientific">Methylobacterium isbiliense</name>
    <dbReference type="NCBI Taxonomy" id="315478"/>
    <lineage>
        <taxon>Bacteria</taxon>
        <taxon>Pseudomonadati</taxon>
        <taxon>Pseudomonadota</taxon>
        <taxon>Alphaproteobacteria</taxon>
        <taxon>Hyphomicrobiales</taxon>
        <taxon>Methylobacteriaceae</taxon>
        <taxon>Methylobacterium</taxon>
    </lineage>
</organism>
<dbReference type="RefSeq" id="WP_238237598.1">
    <property type="nucleotide sequence ID" value="NZ_BPQQ01000048.1"/>
</dbReference>
<gene>
    <name evidence="6" type="ORF">GMJLKIPL_4089</name>
</gene>
<accession>A0ABQ4SG05</accession>
<dbReference type="EMBL" id="BPQQ01000048">
    <property type="protein sequence ID" value="GJE02145.1"/>
    <property type="molecule type" value="Genomic_DNA"/>
</dbReference>
<keyword evidence="3" id="KW-0325">Glycoprotein</keyword>
<sequence length="369" mass="40895">MRLLAVLFALACGFQARAGEAPTFRVDPYWPKPLPNDWIMGQAAGVSVDAQDRIWVVQRPRTLTDDEKAASLTPPRSKCCRPAPPVLVFDQEGNLVKAWGGPGAGYDWPANEHGIHVDHKGFVWLAGNGETDGQILKFDQDGKFILQIGKSGPQTNSADTSRLGKPAHVQVDPATNELYVADGYFNHRVIVFDAETGAYKRHWGAYGKPPTDEALGPFDPAAPPAQQFRNPVHCVQVARDGLVYVCDRTNNRVQVFRTDGSFVKEYFVERETRANGSVWELALWPDDAQSFLINADGANNEVRTLDRDTGAVLGRFGRNGRQAGDFHWVHNLAIDRKGNVFTTEVDTGKRAQKFLLQGEMVLRKRTTTP</sequence>
<evidence type="ECO:0008006" key="8">
    <source>
        <dbReference type="Google" id="ProtNLM"/>
    </source>
</evidence>
<reference evidence="6" key="1">
    <citation type="journal article" date="2021" name="Front. Microbiol.">
        <title>Comprehensive Comparative Genomics and Phenotyping of Methylobacterium Species.</title>
        <authorList>
            <person name="Alessa O."/>
            <person name="Ogura Y."/>
            <person name="Fujitani Y."/>
            <person name="Takami H."/>
            <person name="Hayashi T."/>
            <person name="Sahin N."/>
            <person name="Tani A."/>
        </authorList>
    </citation>
    <scope>NUCLEOTIDE SEQUENCE</scope>
    <source>
        <strain evidence="6">DSM 17168</strain>
    </source>
</reference>
<feature type="repeat" description="NHL" evidence="4">
    <location>
        <begin position="237"/>
        <end position="259"/>
    </location>
</feature>
<evidence type="ECO:0000256" key="2">
    <source>
        <dbReference type="ARBA" id="ARBA00022737"/>
    </source>
</evidence>
<evidence type="ECO:0000256" key="4">
    <source>
        <dbReference type="PROSITE-ProRule" id="PRU00504"/>
    </source>
</evidence>
<dbReference type="Gene3D" id="2.120.10.30">
    <property type="entry name" value="TolB, C-terminal domain"/>
    <property type="match status" value="1"/>
</dbReference>
<evidence type="ECO:0000256" key="5">
    <source>
        <dbReference type="SAM" id="SignalP"/>
    </source>
</evidence>
<feature type="chain" id="PRO_5045677559" description="NHL repeat-containing protein" evidence="5">
    <location>
        <begin position="19"/>
        <end position="369"/>
    </location>
</feature>
<dbReference type="SUPFAM" id="SSF63829">
    <property type="entry name" value="Calcium-dependent phosphotriesterase"/>
    <property type="match status" value="1"/>
</dbReference>
<dbReference type="InterPro" id="IPR001258">
    <property type="entry name" value="NHL_repeat"/>
</dbReference>
<dbReference type="InterPro" id="IPR011042">
    <property type="entry name" value="6-blade_b-propeller_TolB-like"/>
</dbReference>
<dbReference type="PROSITE" id="PS51125">
    <property type="entry name" value="NHL"/>
    <property type="match status" value="1"/>
</dbReference>
<dbReference type="Proteomes" id="UP001055153">
    <property type="component" value="Unassembled WGS sequence"/>
</dbReference>
<keyword evidence="7" id="KW-1185">Reference proteome</keyword>
<comment type="caution">
    <text evidence="6">The sequence shown here is derived from an EMBL/GenBank/DDBJ whole genome shotgun (WGS) entry which is preliminary data.</text>
</comment>